<feature type="region of interest" description="Disordered" evidence="2">
    <location>
        <begin position="285"/>
        <end position="308"/>
    </location>
</feature>
<dbReference type="PANTHER" id="PTHR31150:SF19">
    <property type="entry name" value="RING-TYPE DOMAIN-CONTAINING PROTEIN"/>
    <property type="match status" value="1"/>
</dbReference>
<protein>
    <recommendedName>
        <fullName evidence="3">RING-type domain-containing protein</fullName>
    </recommendedName>
</protein>
<sequence length="945" mass="102543">MYKLVFYSRIGVFYVNCFSQAFSFRIDLVMESNKLDTGETTSFFTPLLQENDFAPYWRNDAADTTGMFQNGSSAVADPVSLPYMPLQVPPFPWKDMHGAFQPNTHYISESCGNAMVDLNQLHNFQKPIIDPNSFNVGNTIPCLYGQDLQYPERNVKGTSRICDVMNDSVDFNSFRDPGINKRIPLIRSTIGGGYEPPSGEAGVRNISGPQIHNFIGSGGSSTYQTPNSDGPQIKNFLVSGGSKTNNTQNSEVARIVKNDELCAGRFGFPNIVDGSFLSLGIGSNSDVKSKSDHSSREITGGGLYGAVNPQLNTTRAQQEPGRSFNPGYNFVGGQPSFQNNVGGFSSLGNHVGGWTSSYNNFGVRGGINTCPNSSQLAQFHNVQKPEANMQHGFPASSTKDLGIDRNARYPNLDAYKGFIGPCRSSSTQLLDSGQTAASGLEPGSVKLSWTARPTSDQLQKHLAETVNKLSPESSMVSSFIGFKGSSTRQEHSGQLFTASKHNAAQSVDGNAQPPRRKHVQLAGEPNPLIPELAYKTLMELATGTQASYNMQNAKGEFANTLVPEGTLVQSLTYNKGQQFSINDIAAPSGAVGGMFPKRLGVQVSKDSAPQAAGSDLFPQRLGVHVNEYRAAPAPAAGDGLFHKSTGIKGTTAILLMLLNVDSVALEKVCKLTYVRISLDPLFPLVLIINCTSFKFQYECLLVFMVLRLQIIGQAFSTANGSGFSQASNVVGVPLPSLKRRAMRPPPAAPRVQRRKITLPPPVHPYILSSQAAPAPPHIKWKGIYFGFLRNLLFFTTVLFLSDCLASFMYSAFTSILTSQYGCPESPDITLQLSYDVYPKRIGNLAAYLVPRPFHKFLSTTLDSMSLRKLWFAGLDGLPQPIGQKCMLCKRDLSFTPEGPVHQPTVPPSVAVLPCGHTFHDNCLQTITPGDQSKDPPCIPCAIGEI</sequence>
<dbReference type="InterPro" id="IPR001841">
    <property type="entry name" value="Znf_RING"/>
</dbReference>
<dbReference type="OrthoDB" id="1887047at2759"/>
<dbReference type="SUPFAM" id="SSF57850">
    <property type="entry name" value="RING/U-box"/>
    <property type="match status" value="1"/>
</dbReference>
<feature type="non-terminal residue" evidence="4">
    <location>
        <position position="1"/>
    </location>
</feature>
<evidence type="ECO:0000256" key="2">
    <source>
        <dbReference type="SAM" id="MobiDB-lite"/>
    </source>
</evidence>
<proteinExistence type="predicted"/>
<keyword evidence="1" id="KW-0863">Zinc-finger</keyword>
<keyword evidence="1" id="KW-0862">Zinc</keyword>
<evidence type="ECO:0000313" key="4">
    <source>
        <dbReference type="EMBL" id="KAE9453572.1"/>
    </source>
</evidence>
<feature type="compositionally biased region" description="Basic and acidic residues" evidence="2">
    <location>
        <begin position="287"/>
        <end position="296"/>
    </location>
</feature>
<dbReference type="PROSITE" id="PS50089">
    <property type="entry name" value="ZF_RING_2"/>
    <property type="match status" value="1"/>
</dbReference>
<comment type="caution">
    <text evidence="4">The sequence shown here is derived from an EMBL/GenBank/DDBJ whole genome shotgun (WGS) entry which is preliminary data.</text>
</comment>
<dbReference type="GO" id="GO:0008270">
    <property type="term" value="F:zinc ion binding"/>
    <property type="evidence" value="ECO:0007669"/>
    <property type="project" value="UniProtKB-KW"/>
</dbReference>
<reference evidence="4 5" key="1">
    <citation type="journal article" date="2019" name="Genome Biol. Evol.">
        <title>The Rhododendron genome and chromosomal organization provide insight into shared whole-genome duplications across the heath family (Ericaceae).</title>
        <authorList>
            <person name="Soza V.L."/>
            <person name="Lindsley D."/>
            <person name="Waalkes A."/>
            <person name="Ramage E."/>
            <person name="Patwardhan R.P."/>
            <person name="Burton J.N."/>
            <person name="Adey A."/>
            <person name="Kumar A."/>
            <person name="Qiu R."/>
            <person name="Shendure J."/>
            <person name="Hall B."/>
        </authorList>
    </citation>
    <scope>NUCLEOTIDE SEQUENCE [LARGE SCALE GENOMIC DNA]</scope>
    <source>
        <strain evidence="4">RSF 1966-606</strain>
    </source>
</reference>
<feature type="domain" description="RING-type" evidence="3">
    <location>
        <begin position="885"/>
        <end position="940"/>
    </location>
</feature>
<dbReference type="Proteomes" id="UP000428333">
    <property type="component" value="Linkage Group LG08"/>
</dbReference>
<evidence type="ECO:0000313" key="5">
    <source>
        <dbReference type="Proteomes" id="UP000428333"/>
    </source>
</evidence>
<keyword evidence="1" id="KW-0479">Metal-binding</keyword>
<dbReference type="EMBL" id="QEFC01002166">
    <property type="protein sequence ID" value="KAE9453572.1"/>
    <property type="molecule type" value="Genomic_DNA"/>
</dbReference>
<evidence type="ECO:0000256" key="1">
    <source>
        <dbReference type="PROSITE-ProRule" id="PRU00175"/>
    </source>
</evidence>
<gene>
    <name evidence="4" type="ORF">C3L33_14516</name>
</gene>
<dbReference type="AlphaFoldDB" id="A0A6A4L7W0"/>
<dbReference type="PANTHER" id="PTHR31150">
    <property type="entry name" value="EXPRESSED PROTEIN"/>
    <property type="match status" value="1"/>
</dbReference>
<name>A0A6A4L7W0_9ERIC</name>
<evidence type="ECO:0000259" key="3">
    <source>
        <dbReference type="PROSITE" id="PS50089"/>
    </source>
</evidence>
<accession>A0A6A4L7W0</accession>
<keyword evidence="5" id="KW-1185">Reference proteome</keyword>
<organism evidence="4 5">
    <name type="scientific">Rhododendron williamsianum</name>
    <dbReference type="NCBI Taxonomy" id="262921"/>
    <lineage>
        <taxon>Eukaryota</taxon>
        <taxon>Viridiplantae</taxon>
        <taxon>Streptophyta</taxon>
        <taxon>Embryophyta</taxon>
        <taxon>Tracheophyta</taxon>
        <taxon>Spermatophyta</taxon>
        <taxon>Magnoliopsida</taxon>
        <taxon>eudicotyledons</taxon>
        <taxon>Gunneridae</taxon>
        <taxon>Pentapetalae</taxon>
        <taxon>asterids</taxon>
        <taxon>Ericales</taxon>
        <taxon>Ericaceae</taxon>
        <taxon>Ericoideae</taxon>
        <taxon>Rhodoreae</taxon>
        <taxon>Rhododendron</taxon>
    </lineage>
</organism>